<accession>A0A974KHS2</accession>
<dbReference type="EMBL" id="NBPI01000006">
    <property type="protein sequence ID" value="OSD71386.1"/>
    <property type="molecule type" value="Genomic_DNA"/>
</dbReference>
<dbReference type="Proteomes" id="UP000868515">
    <property type="component" value="Unassembled WGS sequence"/>
</dbReference>
<protein>
    <submittedName>
        <fullName evidence="1">Uncharacterized protein</fullName>
    </submittedName>
</protein>
<proteinExistence type="predicted"/>
<evidence type="ECO:0000313" key="2">
    <source>
        <dbReference type="Proteomes" id="UP000868515"/>
    </source>
</evidence>
<sequence>MLTLLQINLYRPAICAGFFSAVSNHIPVRWVTVDSVAITSATEKPRGMGGRTKTILLTQALSEQLLEFTATNDYLKTILYRSLSP</sequence>
<gene>
    <name evidence="1" type="ORF">R537_11350</name>
</gene>
<name>A0A974KHS2_SALET</name>
<reference evidence="1 2" key="1">
    <citation type="submission" date="2017-03" db="EMBL/GenBank/DDBJ databases">
        <title>Salmonella serotype comparative study.</title>
        <authorList>
            <person name="Liao J."/>
        </authorList>
    </citation>
    <scope>NUCLEOTIDE SEQUENCE [LARGE SCALE GENOMIC DNA]</scope>
    <source>
        <strain evidence="1 2">NY_FSL S10-1448</strain>
    </source>
</reference>
<organism evidence="1 2">
    <name type="scientific">Salmonella enterica subsp. enterica serovar Rough O:d:1,7</name>
    <dbReference type="NCBI Taxonomy" id="1974323"/>
    <lineage>
        <taxon>Bacteria</taxon>
        <taxon>Pseudomonadati</taxon>
        <taxon>Pseudomonadota</taxon>
        <taxon>Gammaproteobacteria</taxon>
        <taxon>Enterobacterales</taxon>
        <taxon>Enterobacteriaceae</taxon>
        <taxon>Salmonella</taxon>
    </lineage>
</organism>
<evidence type="ECO:0000313" key="1">
    <source>
        <dbReference type="EMBL" id="OSD71386.1"/>
    </source>
</evidence>
<comment type="caution">
    <text evidence="1">The sequence shown here is derived from an EMBL/GenBank/DDBJ whole genome shotgun (WGS) entry which is preliminary data.</text>
</comment>
<dbReference type="AlphaFoldDB" id="A0A974KHS2"/>